<dbReference type="AlphaFoldDB" id="A0A376RET1"/>
<evidence type="ECO:0000313" key="2">
    <source>
        <dbReference type="Proteomes" id="UP000254159"/>
    </source>
</evidence>
<dbReference type="EMBL" id="UGCD01000002">
    <property type="protein sequence ID" value="STI16419.1"/>
    <property type="molecule type" value="Genomic_DNA"/>
</dbReference>
<reference evidence="1 2" key="1">
    <citation type="submission" date="2018-06" db="EMBL/GenBank/DDBJ databases">
        <authorList>
            <consortium name="Pathogen Informatics"/>
            <person name="Doyle S."/>
        </authorList>
    </citation>
    <scope>NUCLEOTIDE SEQUENCE [LARGE SCALE GENOMIC DNA]</scope>
    <source>
        <strain evidence="1 2">NCTC10865</strain>
    </source>
</reference>
<dbReference type="Gene3D" id="2.40.128.630">
    <property type="match status" value="1"/>
</dbReference>
<protein>
    <submittedName>
        <fullName evidence="1">Putative dehydrogenase</fullName>
    </submittedName>
</protein>
<sequence>MQLRKLLLPGRFRYLLAAVRCLTAKKDVVRCPHCQPLKTSLRRPRRGVLPLVAALATSIPIFIRHWRTTLSMQRDRAGLVKALNADDGKEIWSVSLAEKDGWFSKSLHYFLAV</sequence>
<dbReference type="Proteomes" id="UP000254159">
    <property type="component" value="Unassembled WGS sequence"/>
</dbReference>
<gene>
    <name evidence="1" type="primary">yfgL_1</name>
    <name evidence="1" type="ORF">NCTC10865_01683</name>
</gene>
<evidence type="ECO:0000313" key="1">
    <source>
        <dbReference type="EMBL" id="STI16419.1"/>
    </source>
</evidence>
<proteinExistence type="predicted"/>
<name>A0A376RET1_ECOLX</name>
<organism evidence="1 2">
    <name type="scientific">Escherichia coli</name>
    <dbReference type="NCBI Taxonomy" id="562"/>
    <lineage>
        <taxon>Bacteria</taxon>
        <taxon>Pseudomonadati</taxon>
        <taxon>Pseudomonadota</taxon>
        <taxon>Gammaproteobacteria</taxon>
        <taxon>Enterobacterales</taxon>
        <taxon>Enterobacteriaceae</taxon>
        <taxon>Escherichia</taxon>
    </lineage>
</organism>
<accession>A0A376RET1</accession>